<name>A0A840J450_9PSEU</name>
<sequence length="85" mass="9163">MHEATPELGAALRAARKNAHWGVRELARRVGVHPAVISSWELGHRTPKPLDVAGILGALGVVGEQRQWILRMALTADLDRSLPGG</sequence>
<dbReference type="AlphaFoldDB" id="A0A840J450"/>
<reference evidence="2 3" key="1">
    <citation type="submission" date="2020-08" db="EMBL/GenBank/DDBJ databases">
        <title>Sequencing the genomes of 1000 actinobacteria strains.</title>
        <authorList>
            <person name="Klenk H.-P."/>
        </authorList>
    </citation>
    <scope>NUCLEOTIDE SEQUENCE [LARGE SCALE GENOMIC DNA]</scope>
    <source>
        <strain evidence="2 3">DSM 45859</strain>
    </source>
</reference>
<evidence type="ECO:0000259" key="1">
    <source>
        <dbReference type="PROSITE" id="PS50943"/>
    </source>
</evidence>
<dbReference type="CDD" id="cd00093">
    <property type="entry name" value="HTH_XRE"/>
    <property type="match status" value="1"/>
</dbReference>
<dbReference type="RefSeq" id="WP_184784302.1">
    <property type="nucleotide sequence ID" value="NZ_JACHMG010000001.1"/>
</dbReference>
<dbReference type="InterPro" id="IPR001387">
    <property type="entry name" value="Cro/C1-type_HTH"/>
</dbReference>
<dbReference type="SUPFAM" id="SSF47413">
    <property type="entry name" value="lambda repressor-like DNA-binding domains"/>
    <property type="match status" value="1"/>
</dbReference>
<feature type="domain" description="HTH cro/C1-type" evidence="1">
    <location>
        <begin position="12"/>
        <end position="65"/>
    </location>
</feature>
<gene>
    <name evidence="2" type="ORF">BJY18_007326</name>
</gene>
<comment type="caution">
    <text evidence="2">The sequence shown here is derived from an EMBL/GenBank/DDBJ whole genome shotgun (WGS) entry which is preliminary data.</text>
</comment>
<organism evidence="2 3">
    <name type="scientific">Amycolatopsis jiangsuensis</name>
    <dbReference type="NCBI Taxonomy" id="1181879"/>
    <lineage>
        <taxon>Bacteria</taxon>
        <taxon>Bacillati</taxon>
        <taxon>Actinomycetota</taxon>
        <taxon>Actinomycetes</taxon>
        <taxon>Pseudonocardiales</taxon>
        <taxon>Pseudonocardiaceae</taxon>
        <taxon>Amycolatopsis</taxon>
    </lineage>
</organism>
<accession>A0A840J450</accession>
<evidence type="ECO:0000313" key="2">
    <source>
        <dbReference type="EMBL" id="MBB4689841.1"/>
    </source>
</evidence>
<dbReference type="PROSITE" id="PS50943">
    <property type="entry name" value="HTH_CROC1"/>
    <property type="match status" value="1"/>
</dbReference>
<protein>
    <submittedName>
        <fullName evidence="2">Transcriptional regulator with XRE-family HTH domain</fullName>
    </submittedName>
</protein>
<dbReference type="SMART" id="SM00530">
    <property type="entry name" value="HTH_XRE"/>
    <property type="match status" value="1"/>
</dbReference>
<proteinExistence type="predicted"/>
<dbReference type="Gene3D" id="1.10.260.40">
    <property type="entry name" value="lambda repressor-like DNA-binding domains"/>
    <property type="match status" value="1"/>
</dbReference>
<dbReference type="InterPro" id="IPR010982">
    <property type="entry name" value="Lambda_DNA-bd_dom_sf"/>
</dbReference>
<evidence type="ECO:0000313" key="3">
    <source>
        <dbReference type="Proteomes" id="UP000581769"/>
    </source>
</evidence>
<dbReference type="Pfam" id="PF13560">
    <property type="entry name" value="HTH_31"/>
    <property type="match status" value="1"/>
</dbReference>
<dbReference type="EMBL" id="JACHMG010000001">
    <property type="protein sequence ID" value="MBB4689841.1"/>
    <property type="molecule type" value="Genomic_DNA"/>
</dbReference>
<dbReference type="GO" id="GO:0003677">
    <property type="term" value="F:DNA binding"/>
    <property type="evidence" value="ECO:0007669"/>
    <property type="project" value="InterPro"/>
</dbReference>
<keyword evidence="3" id="KW-1185">Reference proteome</keyword>
<dbReference type="Proteomes" id="UP000581769">
    <property type="component" value="Unassembled WGS sequence"/>
</dbReference>